<keyword evidence="2" id="KW-0677">Repeat</keyword>
<dbReference type="InterPro" id="IPR008971">
    <property type="entry name" value="HSP40/DnaJ_pept-bd"/>
</dbReference>
<dbReference type="WBParaSite" id="HPBE_0002002801-mRNA-1">
    <property type="protein sequence ID" value="HPBE_0002002801-mRNA-1"/>
    <property type="gene ID" value="HPBE_0002002801"/>
</dbReference>
<name>A0A183GCV0_HELPZ</name>
<evidence type="ECO:0000256" key="5">
    <source>
        <dbReference type="PROSITE-ProRule" id="PRU00546"/>
    </source>
</evidence>
<dbReference type="InterPro" id="IPR044713">
    <property type="entry name" value="DNJA1/2-like"/>
</dbReference>
<dbReference type="GO" id="GO:0030544">
    <property type="term" value="F:Hsp70 protein binding"/>
    <property type="evidence" value="ECO:0007669"/>
    <property type="project" value="InterPro"/>
</dbReference>
<evidence type="ECO:0000256" key="3">
    <source>
        <dbReference type="ARBA" id="ARBA00022771"/>
    </source>
</evidence>
<evidence type="ECO:0000313" key="9">
    <source>
        <dbReference type="WBParaSite" id="HPBE_0002002801-mRNA-1"/>
    </source>
</evidence>
<dbReference type="GO" id="GO:0008270">
    <property type="term" value="F:zinc ion binding"/>
    <property type="evidence" value="ECO:0007669"/>
    <property type="project" value="UniProtKB-KW"/>
</dbReference>
<dbReference type="InterPro" id="IPR001305">
    <property type="entry name" value="HSP_DnaJ_Cys-rich_dom"/>
</dbReference>
<organism evidence="8 9">
    <name type="scientific">Heligmosomoides polygyrus</name>
    <name type="common">Parasitic roundworm</name>
    <dbReference type="NCBI Taxonomy" id="6339"/>
    <lineage>
        <taxon>Eukaryota</taxon>
        <taxon>Metazoa</taxon>
        <taxon>Ecdysozoa</taxon>
        <taxon>Nematoda</taxon>
        <taxon>Chromadorea</taxon>
        <taxon>Rhabditida</taxon>
        <taxon>Rhabditina</taxon>
        <taxon>Rhabditomorpha</taxon>
        <taxon>Strongyloidea</taxon>
        <taxon>Heligmosomidae</taxon>
        <taxon>Heligmosomoides</taxon>
    </lineage>
</organism>
<keyword evidence="4 5" id="KW-0862">Zinc</keyword>
<reference evidence="7 8" key="1">
    <citation type="submission" date="2018-11" db="EMBL/GenBank/DDBJ databases">
        <authorList>
            <consortium name="Pathogen Informatics"/>
        </authorList>
    </citation>
    <scope>NUCLEOTIDE SEQUENCE [LARGE SCALE GENOMIC DNA]</scope>
</reference>
<dbReference type="Gene3D" id="2.10.230.10">
    <property type="entry name" value="Heat shock protein DnaJ, cysteine-rich domain"/>
    <property type="match status" value="1"/>
</dbReference>
<dbReference type="AlphaFoldDB" id="A0A183GCV0"/>
<dbReference type="Pfam" id="PF01556">
    <property type="entry name" value="DnaJ_C"/>
    <property type="match status" value="1"/>
</dbReference>
<evidence type="ECO:0000256" key="4">
    <source>
        <dbReference type="ARBA" id="ARBA00022833"/>
    </source>
</evidence>
<sequence length="273" mass="30208">MADDCLLIPDSTTSYLKNYTCQTVLSTGELCVCYRTGAKTGQSYECHSCRGRGVKNLVQQIGPGMVQQMQVRCPDCRGEGTKIPDSDKCGNCKGEKYEEVKKILEVHVEPGMRHNEKITFPSEGDQTDPDVEPGDVVIVIQVKPHDVFEREGDDLIAKKMLRALFLTAYLSRTSTLPPPPCTSTLRLPSSHLPARWSLMRTSGFPVSPNINASTYPAPNFIDRPSFNIFHRSSIGQTMQFSNVQCHCLFPTSCFLRLTPGMSTKTASSCSCAR</sequence>
<proteinExistence type="predicted"/>
<protein>
    <submittedName>
        <fullName evidence="9">CR-type domain-containing protein</fullName>
    </submittedName>
</protein>
<dbReference type="CDD" id="cd10747">
    <property type="entry name" value="DnaJ_C"/>
    <property type="match status" value="1"/>
</dbReference>
<dbReference type="CDD" id="cd10719">
    <property type="entry name" value="DnaJ_zf"/>
    <property type="match status" value="1"/>
</dbReference>
<dbReference type="PROSITE" id="PS51188">
    <property type="entry name" value="ZF_CR"/>
    <property type="match status" value="1"/>
</dbReference>
<dbReference type="FunFam" id="2.10.230.10:FF:000001">
    <property type="entry name" value="DnaJ subfamily A member 2"/>
    <property type="match status" value="1"/>
</dbReference>
<reference evidence="9" key="2">
    <citation type="submission" date="2019-09" db="UniProtKB">
        <authorList>
            <consortium name="WormBaseParasite"/>
        </authorList>
    </citation>
    <scope>IDENTIFICATION</scope>
</reference>
<evidence type="ECO:0000313" key="8">
    <source>
        <dbReference type="Proteomes" id="UP000050761"/>
    </source>
</evidence>
<dbReference type="Gene3D" id="2.60.260.20">
    <property type="entry name" value="Urease metallochaperone UreE, N-terminal domain"/>
    <property type="match status" value="1"/>
</dbReference>
<evidence type="ECO:0000313" key="7">
    <source>
        <dbReference type="EMBL" id="VDP17925.1"/>
    </source>
</evidence>
<dbReference type="GO" id="GO:0051082">
    <property type="term" value="F:unfolded protein binding"/>
    <property type="evidence" value="ECO:0007669"/>
    <property type="project" value="InterPro"/>
</dbReference>
<evidence type="ECO:0000259" key="6">
    <source>
        <dbReference type="PROSITE" id="PS51188"/>
    </source>
</evidence>
<dbReference type="PANTHER" id="PTHR43888">
    <property type="entry name" value="DNAJ-LIKE-2, ISOFORM A-RELATED"/>
    <property type="match status" value="1"/>
</dbReference>
<dbReference type="InterPro" id="IPR036410">
    <property type="entry name" value="HSP_DnaJ_Cys-rich_dom_sf"/>
</dbReference>
<accession>A0A3P8CHI2</accession>
<dbReference type="GO" id="GO:0006457">
    <property type="term" value="P:protein folding"/>
    <property type="evidence" value="ECO:0007669"/>
    <property type="project" value="InterPro"/>
</dbReference>
<keyword evidence="8" id="KW-1185">Reference proteome</keyword>
<feature type="domain" description="CR-type" evidence="6">
    <location>
        <begin position="17"/>
        <end position="101"/>
    </location>
</feature>
<evidence type="ECO:0000256" key="1">
    <source>
        <dbReference type="ARBA" id="ARBA00022723"/>
    </source>
</evidence>
<accession>A0A183GCV0</accession>
<dbReference type="OrthoDB" id="550424at2759"/>
<evidence type="ECO:0000256" key="2">
    <source>
        <dbReference type="ARBA" id="ARBA00022737"/>
    </source>
</evidence>
<dbReference type="SUPFAM" id="SSF49493">
    <property type="entry name" value="HSP40/DnaJ peptide-binding domain"/>
    <property type="match status" value="1"/>
</dbReference>
<keyword evidence="1 5" id="KW-0479">Metal-binding</keyword>
<dbReference type="Proteomes" id="UP000050761">
    <property type="component" value="Unassembled WGS sequence"/>
</dbReference>
<gene>
    <name evidence="7" type="ORF">HPBE_LOCUS20027</name>
</gene>
<dbReference type="InterPro" id="IPR002939">
    <property type="entry name" value="DnaJ_C"/>
</dbReference>
<feature type="zinc finger region" description="CR-type" evidence="5">
    <location>
        <begin position="17"/>
        <end position="101"/>
    </location>
</feature>
<keyword evidence="3 5" id="KW-0863">Zinc-finger</keyword>
<dbReference type="EMBL" id="UZAH01031801">
    <property type="protein sequence ID" value="VDP17925.1"/>
    <property type="molecule type" value="Genomic_DNA"/>
</dbReference>
<dbReference type="SUPFAM" id="SSF57938">
    <property type="entry name" value="DnaJ/Hsp40 cysteine-rich domain"/>
    <property type="match status" value="1"/>
</dbReference>